<dbReference type="RefSeq" id="WP_123128103.1">
    <property type="nucleotide sequence ID" value="NZ_RJJD01000011.1"/>
</dbReference>
<evidence type="ECO:0000313" key="4">
    <source>
        <dbReference type="EMBL" id="RNI24545.1"/>
    </source>
</evidence>
<dbReference type="AlphaFoldDB" id="A0A3M9MH86"/>
<evidence type="ECO:0000256" key="1">
    <source>
        <dbReference type="ARBA" id="ARBA00004613"/>
    </source>
</evidence>
<dbReference type="Gene3D" id="3.20.20.370">
    <property type="entry name" value="Glycoside hydrolase/deacetylase"/>
    <property type="match status" value="1"/>
</dbReference>
<dbReference type="GO" id="GO:0005576">
    <property type="term" value="C:extracellular region"/>
    <property type="evidence" value="ECO:0007669"/>
    <property type="project" value="UniProtKB-SubCell"/>
</dbReference>
<keyword evidence="2" id="KW-0732">Signal</keyword>
<evidence type="ECO:0000256" key="2">
    <source>
        <dbReference type="ARBA" id="ARBA00022729"/>
    </source>
</evidence>
<dbReference type="SUPFAM" id="SSF88713">
    <property type="entry name" value="Glycoside hydrolase/deacetylase"/>
    <property type="match status" value="1"/>
</dbReference>
<dbReference type="GO" id="GO:0016810">
    <property type="term" value="F:hydrolase activity, acting on carbon-nitrogen (but not peptide) bonds"/>
    <property type="evidence" value="ECO:0007669"/>
    <property type="project" value="InterPro"/>
</dbReference>
<gene>
    <name evidence="4" type="ORF">EFB08_16665</name>
</gene>
<accession>A0A3M9MH86</accession>
<evidence type="ECO:0000313" key="5">
    <source>
        <dbReference type="Proteomes" id="UP000272117"/>
    </source>
</evidence>
<dbReference type="Proteomes" id="UP000272117">
    <property type="component" value="Unassembled WGS sequence"/>
</dbReference>
<dbReference type="PROSITE" id="PS51677">
    <property type="entry name" value="NODB"/>
    <property type="match status" value="1"/>
</dbReference>
<proteinExistence type="predicted"/>
<sequence length="333" mass="38171">MRARFHHIYQKLFTNRAAVLMYHRIADPASDIWDIAVSPSNFEQQLAYLQKKCHVIPLSEMAERVATRKIKRNSVAITFDDGYVDNFTVAKPLLEKYNLPATFFISSGNIGQETPFWWDELEQLILFTEQLPSSFQGLDSLETVDLREETYLTAEIRLKHTSWKACDEAPPTKRAQLFYSLWQHLKPLSYQAQQEVLQRIRDWAAPTGETLPELKSMSLNQLQELGQSALIEIGAHTVSHPALAFHDSGYQTREMTENQTFLRETTGQPVNLMAYPFGNYNADTLASVARLKFKAAFTTEEKSIDKHAHPFRLGRYQVKNVPAPAFSATLRSW</sequence>
<dbReference type="PANTHER" id="PTHR34216">
    <property type="match status" value="1"/>
</dbReference>
<keyword evidence="5" id="KW-1185">Reference proteome</keyword>
<feature type="domain" description="NodB homology" evidence="3">
    <location>
        <begin position="73"/>
        <end position="333"/>
    </location>
</feature>
<dbReference type="InterPro" id="IPR011330">
    <property type="entry name" value="Glyco_hydro/deAcase_b/a-brl"/>
</dbReference>
<dbReference type="EMBL" id="RJJD01000011">
    <property type="protein sequence ID" value="RNI24545.1"/>
    <property type="molecule type" value="Genomic_DNA"/>
</dbReference>
<comment type="caution">
    <text evidence="4">The sequence shown here is derived from an EMBL/GenBank/DDBJ whole genome shotgun (WGS) entry which is preliminary data.</text>
</comment>
<dbReference type="InterPro" id="IPR051398">
    <property type="entry name" value="Polysacch_Deacetylase"/>
</dbReference>
<dbReference type="InterPro" id="IPR002509">
    <property type="entry name" value="NODB_dom"/>
</dbReference>
<evidence type="ECO:0000259" key="3">
    <source>
        <dbReference type="PROSITE" id="PS51677"/>
    </source>
</evidence>
<dbReference type="OrthoDB" id="9778320at2"/>
<dbReference type="CDD" id="cd10918">
    <property type="entry name" value="CE4_NodB_like_5s_6s"/>
    <property type="match status" value="1"/>
</dbReference>
<protein>
    <recommendedName>
        <fullName evidence="3">NodB homology domain-containing protein</fullName>
    </recommendedName>
</protein>
<reference evidence="4 5" key="1">
    <citation type="submission" date="2018-11" db="EMBL/GenBank/DDBJ databases">
        <title>Rufibacter latericius sp. nov., isolated from water in Baiyang Lake.</title>
        <authorList>
            <person name="Yang Y."/>
        </authorList>
    </citation>
    <scope>NUCLEOTIDE SEQUENCE [LARGE SCALE GENOMIC DNA]</scope>
    <source>
        <strain evidence="4 5">R-22-1c-1</strain>
    </source>
</reference>
<dbReference type="PANTHER" id="PTHR34216:SF3">
    <property type="entry name" value="POLY-BETA-1,6-N-ACETYL-D-GLUCOSAMINE N-DEACETYLASE"/>
    <property type="match status" value="1"/>
</dbReference>
<organism evidence="4 5">
    <name type="scientific">Rufibacter latericius</name>
    <dbReference type="NCBI Taxonomy" id="2487040"/>
    <lineage>
        <taxon>Bacteria</taxon>
        <taxon>Pseudomonadati</taxon>
        <taxon>Bacteroidota</taxon>
        <taxon>Cytophagia</taxon>
        <taxon>Cytophagales</taxon>
        <taxon>Hymenobacteraceae</taxon>
        <taxon>Rufibacter</taxon>
    </lineage>
</organism>
<dbReference type="GO" id="GO:0005975">
    <property type="term" value="P:carbohydrate metabolic process"/>
    <property type="evidence" value="ECO:0007669"/>
    <property type="project" value="InterPro"/>
</dbReference>
<comment type="subcellular location">
    <subcellularLocation>
        <location evidence="1">Secreted</location>
    </subcellularLocation>
</comment>
<name>A0A3M9MH86_9BACT</name>
<dbReference type="Pfam" id="PF01522">
    <property type="entry name" value="Polysacc_deac_1"/>
    <property type="match status" value="2"/>
</dbReference>